<evidence type="ECO:0000313" key="6">
    <source>
        <dbReference type="Proteomes" id="UP000529861"/>
    </source>
</evidence>
<evidence type="ECO:0000256" key="2">
    <source>
        <dbReference type="ARBA" id="ARBA00022840"/>
    </source>
</evidence>
<dbReference type="SMART" id="SM00670">
    <property type="entry name" value="PINc"/>
    <property type="match status" value="1"/>
</dbReference>
<dbReference type="RefSeq" id="WP_170270864.1">
    <property type="nucleotide sequence ID" value="NZ_JABEQB010000014.1"/>
</dbReference>
<dbReference type="InterPro" id="IPR027417">
    <property type="entry name" value="P-loop_NTPase"/>
</dbReference>
<dbReference type="SUPFAM" id="SSF52540">
    <property type="entry name" value="P-loop containing nucleoside triphosphate hydrolases"/>
    <property type="match status" value="1"/>
</dbReference>
<organism evidence="5 6">
    <name type="scientific">Caldanaerobacter subterraneus</name>
    <dbReference type="NCBI Taxonomy" id="911092"/>
    <lineage>
        <taxon>Bacteria</taxon>
        <taxon>Bacillati</taxon>
        <taxon>Bacillota</taxon>
        <taxon>Clostridia</taxon>
        <taxon>Thermoanaerobacterales</taxon>
        <taxon>Thermoanaerobacteraceae</taxon>
        <taxon>Caldanaerobacter</taxon>
    </lineage>
</organism>
<dbReference type="InterPro" id="IPR029060">
    <property type="entry name" value="PIN-like_dom_sf"/>
</dbReference>
<proteinExistence type="inferred from homology"/>
<dbReference type="PANTHER" id="PTHR30473">
    <property type="entry name" value="PROTEIN PHOH"/>
    <property type="match status" value="1"/>
</dbReference>
<dbReference type="GO" id="GO:0005829">
    <property type="term" value="C:cytosol"/>
    <property type="evidence" value="ECO:0007669"/>
    <property type="project" value="TreeGrafter"/>
</dbReference>
<sequence>MKKKYILDTNVLLHDPMSLYNFDDNEVIIPAVVIEEIDRMKNFQNEVGRNARLVGRILDKLREKGKLNEGVPLENGELIKIELNHIANEIIKEHFLEITNDNRILAVALNLFHEEQKKENPVPVILVSKDVIMRVKAHALGIPSQDYLSDKIKNYDDLYTGFITAFVHPSTIDSFYTEKHLPKSLIPELKEVIDIYPNQFVIFKDSFGSNKSAVARYNKDTDSFEHLYSPESVWDVSPRNVQQRMAIDLLLNDNIPIVTLTGKAGTGKTLLALACGLLKVLDEKVYNKLLIARPIVPMGNDIGYLPGDKEEKLKPWMKPIYDNFEYIFRNRKIDTNIEDVIAGIKNIEIEALTYIRGRSIPKQFIIIDEAQNLTRHEIKTIISRVGEGSKIVLLGDPEQIDNPYLDATSNGLTQAVEKFKESKLSGHVTLIKGERSEVAKLAAKLL</sequence>
<comment type="similarity">
    <text evidence="3">In the N-terminal section; belongs to the PINc/VapC protein family.</text>
</comment>
<dbReference type="Pfam" id="PF13638">
    <property type="entry name" value="PIN_4"/>
    <property type="match status" value="1"/>
</dbReference>
<dbReference type="CDD" id="cd09883">
    <property type="entry name" value="PIN_VapC_PhoHL-ATPase"/>
    <property type="match status" value="1"/>
</dbReference>
<reference evidence="5 6" key="1">
    <citation type="submission" date="2020-04" db="EMBL/GenBank/DDBJ databases">
        <title>Draft genome sequence of Caldanaerobacter sunterraneus. strain 1523vc isolated from Griffin hot spring, Kamchatka, Russia.</title>
        <authorList>
            <person name="Toshchakov S.V."/>
            <person name="Podosokorskaya O.A."/>
            <person name="Kublanov I.V."/>
            <person name="Korzhenkov A."/>
            <person name="Patrushev M.V."/>
        </authorList>
    </citation>
    <scope>NUCLEOTIDE SEQUENCE [LARGE SCALE GENOMIC DNA]</scope>
    <source>
        <strain evidence="5 6">1523vc</strain>
    </source>
</reference>
<comment type="caution">
    <text evidence="5">The sequence shown here is derived from an EMBL/GenBank/DDBJ whole genome shotgun (WGS) entry which is preliminary data.</text>
</comment>
<evidence type="ECO:0000256" key="1">
    <source>
        <dbReference type="ARBA" id="ARBA00022741"/>
    </source>
</evidence>
<dbReference type="Proteomes" id="UP000529861">
    <property type="component" value="Unassembled WGS sequence"/>
</dbReference>
<evidence type="ECO:0000313" key="5">
    <source>
        <dbReference type="EMBL" id="NNG66835.1"/>
    </source>
</evidence>
<dbReference type="SUPFAM" id="SSF88723">
    <property type="entry name" value="PIN domain-like"/>
    <property type="match status" value="1"/>
</dbReference>
<keyword evidence="1" id="KW-0547">Nucleotide-binding</keyword>
<dbReference type="FunFam" id="3.40.50.1010:FF:000007">
    <property type="entry name" value="PhoH family protein"/>
    <property type="match status" value="1"/>
</dbReference>
<dbReference type="Gene3D" id="3.40.50.1010">
    <property type="entry name" value="5'-nuclease"/>
    <property type="match status" value="1"/>
</dbReference>
<dbReference type="InterPro" id="IPR051451">
    <property type="entry name" value="PhoH2-like"/>
</dbReference>
<dbReference type="InterPro" id="IPR002716">
    <property type="entry name" value="PIN_dom"/>
</dbReference>
<dbReference type="PANTHER" id="PTHR30473:SF2">
    <property type="entry name" value="PIN DOMAIN-CONTAINING PROTEIN"/>
    <property type="match status" value="1"/>
</dbReference>
<evidence type="ECO:0000259" key="4">
    <source>
        <dbReference type="SMART" id="SM00670"/>
    </source>
</evidence>
<dbReference type="AlphaFoldDB" id="A0A7Y2PLN3"/>
<dbReference type="InterPro" id="IPR003714">
    <property type="entry name" value="PhoH"/>
</dbReference>
<gene>
    <name evidence="5" type="ORF">HKI81_06200</name>
</gene>
<accession>A0A7Y2PLN3</accession>
<evidence type="ECO:0000256" key="3">
    <source>
        <dbReference type="ARBA" id="ARBA00046345"/>
    </source>
</evidence>
<dbReference type="Pfam" id="PF02562">
    <property type="entry name" value="PhoH"/>
    <property type="match status" value="1"/>
</dbReference>
<dbReference type="EMBL" id="JABEQB010000014">
    <property type="protein sequence ID" value="NNG66835.1"/>
    <property type="molecule type" value="Genomic_DNA"/>
</dbReference>
<feature type="domain" description="PIN" evidence="4">
    <location>
        <begin position="3"/>
        <end position="135"/>
    </location>
</feature>
<protein>
    <submittedName>
        <fullName evidence="5">PhoH family protein</fullName>
    </submittedName>
</protein>
<dbReference type="Gene3D" id="3.40.50.300">
    <property type="entry name" value="P-loop containing nucleotide triphosphate hydrolases"/>
    <property type="match status" value="1"/>
</dbReference>
<dbReference type="FunFam" id="3.40.50.300:FF:000013">
    <property type="entry name" value="PhoH family ATPase"/>
    <property type="match status" value="1"/>
</dbReference>
<keyword evidence="2" id="KW-0067">ATP-binding</keyword>
<name>A0A7Y2PLN3_9THEO</name>
<dbReference type="GO" id="GO:0005524">
    <property type="term" value="F:ATP binding"/>
    <property type="evidence" value="ECO:0007669"/>
    <property type="project" value="UniProtKB-KW"/>
</dbReference>